<dbReference type="Proteomes" id="UP000186513">
    <property type="component" value="Unassembled WGS sequence"/>
</dbReference>
<keyword evidence="8" id="KW-0808">Transferase</keyword>
<dbReference type="GO" id="GO:0006508">
    <property type="term" value="P:proteolysis"/>
    <property type="evidence" value="ECO:0007669"/>
    <property type="project" value="UniProtKB-KW"/>
</dbReference>
<dbReference type="AlphaFoldDB" id="A0A1K2H553"/>
<feature type="domain" description="Penicillin-binding C-terminal" evidence="15">
    <location>
        <begin position="626"/>
        <end position="693"/>
    </location>
</feature>
<name>A0A1K2H553_9NEIS</name>
<dbReference type="SUPFAM" id="SSF53955">
    <property type="entry name" value="Lysozyme-like"/>
    <property type="match status" value="1"/>
</dbReference>
<comment type="subcellular location">
    <subcellularLocation>
        <location evidence="1">Cell inner membrane</location>
        <topology evidence="1">Single-pass membrane protein</topology>
    </subcellularLocation>
</comment>
<feature type="domain" description="Glycosyl transferase family 51" evidence="14">
    <location>
        <begin position="72"/>
        <end position="224"/>
    </location>
</feature>
<dbReference type="InterPro" id="IPR001264">
    <property type="entry name" value="Glyco_trans_51"/>
</dbReference>
<comment type="similarity">
    <text evidence="4">In the N-terminal section; belongs to the glycosyltransferase 51 family.</text>
</comment>
<dbReference type="RefSeq" id="WP_084658022.1">
    <property type="nucleotide sequence ID" value="NZ_FPKR01000001.1"/>
</dbReference>
<dbReference type="GO" id="GO:0008658">
    <property type="term" value="F:penicillin binding"/>
    <property type="evidence" value="ECO:0007669"/>
    <property type="project" value="InterPro"/>
</dbReference>
<keyword evidence="9" id="KW-0378">Hydrolase</keyword>
<evidence type="ECO:0000256" key="12">
    <source>
        <dbReference type="ARBA" id="ARBA00049902"/>
    </source>
</evidence>
<dbReference type="GO" id="GO:0030288">
    <property type="term" value="C:outer membrane-bounded periplasmic space"/>
    <property type="evidence" value="ECO:0007669"/>
    <property type="project" value="TreeGrafter"/>
</dbReference>
<dbReference type="GO" id="GO:0005886">
    <property type="term" value="C:plasma membrane"/>
    <property type="evidence" value="ECO:0007669"/>
    <property type="project" value="UniProtKB-SubCell"/>
</dbReference>
<evidence type="ECO:0000256" key="3">
    <source>
        <dbReference type="ARBA" id="ARBA00007090"/>
    </source>
</evidence>
<dbReference type="EC" id="2.4.99.28" evidence="11"/>
<keyword evidence="10" id="KW-0511">Multifunctional enzyme</keyword>
<dbReference type="GO" id="GO:0008955">
    <property type="term" value="F:peptidoglycan glycosyltransferase activity"/>
    <property type="evidence" value="ECO:0007669"/>
    <property type="project" value="UniProtKB-EC"/>
</dbReference>
<dbReference type="InterPro" id="IPR009647">
    <property type="entry name" value="PBP_C"/>
</dbReference>
<dbReference type="Gene3D" id="3.40.710.10">
    <property type="entry name" value="DD-peptidase/beta-lactamase superfamily"/>
    <property type="match status" value="1"/>
</dbReference>
<keyword evidence="5" id="KW-0121">Carboxypeptidase</keyword>
<dbReference type="GO" id="GO:0009252">
    <property type="term" value="P:peptidoglycan biosynthetic process"/>
    <property type="evidence" value="ECO:0007669"/>
    <property type="project" value="UniProtKB-UniPathway"/>
</dbReference>
<gene>
    <name evidence="16" type="ORF">SAMN02745887_00144</name>
</gene>
<evidence type="ECO:0000256" key="10">
    <source>
        <dbReference type="ARBA" id="ARBA00023268"/>
    </source>
</evidence>
<dbReference type="InterPro" id="IPR023346">
    <property type="entry name" value="Lysozyme-like_dom_sf"/>
</dbReference>
<reference evidence="16 17" key="1">
    <citation type="submission" date="2016-11" db="EMBL/GenBank/DDBJ databases">
        <authorList>
            <person name="Jaros S."/>
            <person name="Januszkiewicz K."/>
            <person name="Wedrychowicz H."/>
        </authorList>
    </citation>
    <scope>NUCLEOTIDE SEQUENCE [LARGE SCALE GENOMIC DNA]</scope>
    <source>
        <strain evidence="16 17">DSM 18899</strain>
    </source>
</reference>
<evidence type="ECO:0000256" key="7">
    <source>
        <dbReference type="ARBA" id="ARBA00022676"/>
    </source>
</evidence>
<evidence type="ECO:0000256" key="4">
    <source>
        <dbReference type="ARBA" id="ARBA00007739"/>
    </source>
</evidence>
<dbReference type="PANTHER" id="PTHR32282:SF15">
    <property type="entry name" value="PENICILLIN-BINDING PROTEIN 1C"/>
    <property type="match status" value="1"/>
</dbReference>
<dbReference type="NCBIfam" id="TIGR02073">
    <property type="entry name" value="PBP_1c"/>
    <property type="match status" value="1"/>
</dbReference>
<dbReference type="InterPro" id="IPR036950">
    <property type="entry name" value="PBP_transglycosylase"/>
</dbReference>
<accession>A0A1K2H553</accession>
<evidence type="ECO:0000259" key="13">
    <source>
        <dbReference type="Pfam" id="PF00905"/>
    </source>
</evidence>
<evidence type="ECO:0000256" key="2">
    <source>
        <dbReference type="ARBA" id="ARBA00004752"/>
    </source>
</evidence>
<evidence type="ECO:0000313" key="16">
    <source>
        <dbReference type="EMBL" id="SFZ70289.1"/>
    </source>
</evidence>
<evidence type="ECO:0000259" key="15">
    <source>
        <dbReference type="Pfam" id="PF06832"/>
    </source>
</evidence>
<comment type="similarity">
    <text evidence="3">In the C-terminal section; belongs to the transpeptidase family.</text>
</comment>
<evidence type="ECO:0000256" key="1">
    <source>
        <dbReference type="ARBA" id="ARBA00004377"/>
    </source>
</evidence>
<evidence type="ECO:0000256" key="6">
    <source>
        <dbReference type="ARBA" id="ARBA00022670"/>
    </source>
</evidence>
<evidence type="ECO:0000313" key="17">
    <source>
        <dbReference type="Proteomes" id="UP000186513"/>
    </source>
</evidence>
<evidence type="ECO:0000256" key="8">
    <source>
        <dbReference type="ARBA" id="ARBA00022679"/>
    </source>
</evidence>
<evidence type="ECO:0000256" key="11">
    <source>
        <dbReference type="ARBA" id="ARBA00044770"/>
    </source>
</evidence>
<keyword evidence="6" id="KW-0645">Protease</keyword>
<organism evidence="16 17">
    <name type="scientific">Chitinimonas taiwanensis DSM 18899</name>
    <dbReference type="NCBI Taxonomy" id="1121279"/>
    <lineage>
        <taxon>Bacteria</taxon>
        <taxon>Pseudomonadati</taxon>
        <taxon>Pseudomonadota</taxon>
        <taxon>Betaproteobacteria</taxon>
        <taxon>Neisseriales</taxon>
        <taxon>Chitinibacteraceae</taxon>
        <taxon>Chitinimonas</taxon>
    </lineage>
</organism>
<dbReference type="Pfam" id="PF00905">
    <property type="entry name" value="Transpeptidase"/>
    <property type="match status" value="1"/>
</dbReference>
<dbReference type="InterPro" id="IPR012338">
    <property type="entry name" value="Beta-lactam/transpept-like"/>
</dbReference>
<dbReference type="OrthoDB" id="9766909at2"/>
<comment type="pathway">
    <text evidence="2">Cell wall biogenesis; peptidoglycan biosynthesis.</text>
</comment>
<evidence type="ECO:0000256" key="9">
    <source>
        <dbReference type="ARBA" id="ARBA00022801"/>
    </source>
</evidence>
<dbReference type="InterPro" id="IPR011815">
    <property type="entry name" value="PBP_1c"/>
</dbReference>
<dbReference type="Pfam" id="PF00912">
    <property type="entry name" value="Transgly"/>
    <property type="match status" value="1"/>
</dbReference>
<evidence type="ECO:0000256" key="5">
    <source>
        <dbReference type="ARBA" id="ARBA00022645"/>
    </source>
</evidence>
<feature type="domain" description="Penicillin-binding protein transpeptidase" evidence="13">
    <location>
        <begin position="313"/>
        <end position="544"/>
    </location>
</feature>
<proteinExistence type="inferred from homology"/>
<dbReference type="STRING" id="1121279.SAMN02745887_00144"/>
<sequence>MKHKANAPHVRCDALQQRKFPALSFLLPAVLLLAGCSDLPAPAQVRAAWRSSEALLLDRQGEPLQRSRVDKQLRRLDWVPLAAISPTVLPAVLGAEDRRFYQHHGVDWRALLSAGADSLGGEPRGASTLSMQLTSLLDADLRASGQRSIGQKLGQLRAALALEQDWGKAQIAEAYLNLAPFRGELVGIDAASRLLFGKAPAGLDQREALILASLLRAPNAPPERVAVRACALAHYLHASSSCASLRALTLATLGAPQQALPGPDLAPELVAQLKPQPGQQLRTSLDAGLQRRVRAILREQIAQLSGRNVRDAAAVVLDRQSGEVLAWVGQVGEGASARFVDGVLAPRQAGSTLKPFLYALAFERRLLTPASLLDDSPVALSTPAGQYIPQNYDRSFRGPVSVRLALAGSLNIPAVRTLLLLGLDDFHARLNALGLPLLQPAAYYGYGLALGGAEVQLIALSNAYRALANGGELSAWRLTPGKAQAGRAVQDAGASWLVGDILSDRLARAPAFGLDNPLATAAWSAVKTGTSKDMRDNWAVGFTERHVVGVWVGNANGEAMWDVSGVSGAAPAWRAIVALLGGSAQGPAMPAGVLRQTVRYQPEVEPAREESFLAGTEQARIELAASQLGPSIVYPAEGMIVALDPDIPISRQRIWLRASQAEGLSWWLDGQRLGSADGPLAWQPQPGLHRLGLGSSATQWRDSVRFQVRGMRPG</sequence>
<keyword evidence="7" id="KW-0328">Glycosyltransferase</keyword>
<dbReference type="EMBL" id="FPKR01000001">
    <property type="protein sequence ID" value="SFZ70289.1"/>
    <property type="molecule type" value="Genomic_DNA"/>
</dbReference>
<dbReference type="PANTHER" id="PTHR32282">
    <property type="entry name" value="BINDING PROTEIN TRANSPEPTIDASE, PUTATIVE-RELATED"/>
    <property type="match status" value="1"/>
</dbReference>
<keyword evidence="17" id="KW-1185">Reference proteome</keyword>
<comment type="catalytic activity">
    <reaction evidence="12">
        <text>[GlcNAc-(1-&gt;4)-Mur2Ac(oyl-L-Ala-gamma-D-Glu-L-Lys-D-Ala-D-Ala)](n)-di-trans,octa-cis-undecaprenyl diphosphate + beta-D-GlcNAc-(1-&gt;4)-Mur2Ac(oyl-L-Ala-gamma-D-Glu-L-Lys-D-Ala-D-Ala)-di-trans,octa-cis-undecaprenyl diphosphate = [GlcNAc-(1-&gt;4)-Mur2Ac(oyl-L-Ala-gamma-D-Glu-L-Lys-D-Ala-D-Ala)](n+1)-di-trans,octa-cis-undecaprenyl diphosphate + di-trans,octa-cis-undecaprenyl diphosphate + H(+)</text>
        <dbReference type="Rhea" id="RHEA:23708"/>
        <dbReference type="Rhea" id="RHEA-COMP:9602"/>
        <dbReference type="Rhea" id="RHEA-COMP:9603"/>
        <dbReference type="ChEBI" id="CHEBI:15378"/>
        <dbReference type="ChEBI" id="CHEBI:58405"/>
        <dbReference type="ChEBI" id="CHEBI:60033"/>
        <dbReference type="ChEBI" id="CHEBI:78435"/>
        <dbReference type="EC" id="2.4.99.28"/>
    </reaction>
</comment>
<protein>
    <recommendedName>
        <fullName evidence="11">peptidoglycan glycosyltransferase</fullName>
        <ecNumber evidence="11">2.4.99.28</ecNumber>
    </recommendedName>
</protein>
<dbReference type="Gene3D" id="1.10.3810.10">
    <property type="entry name" value="Biosynthetic peptidoglycan transglycosylase-like"/>
    <property type="match status" value="1"/>
</dbReference>
<dbReference type="GO" id="GO:0004180">
    <property type="term" value="F:carboxypeptidase activity"/>
    <property type="evidence" value="ECO:0007669"/>
    <property type="project" value="UniProtKB-KW"/>
</dbReference>
<dbReference type="InterPro" id="IPR050396">
    <property type="entry name" value="Glycosyltr_51/Transpeptidase"/>
</dbReference>
<dbReference type="Pfam" id="PF06832">
    <property type="entry name" value="BiPBP_C"/>
    <property type="match status" value="1"/>
</dbReference>
<dbReference type="UniPathway" id="UPA00219"/>
<evidence type="ECO:0000259" key="14">
    <source>
        <dbReference type="Pfam" id="PF00912"/>
    </source>
</evidence>
<dbReference type="SUPFAM" id="SSF56601">
    <property type="entry name" value="beta-lactamase/transpeptidase-like"/>
    <property type="match status" value="1"/>
</dbReference>
<dbReference type="InterPro" id="IPR001460">
    <property type="entry name" value="PCN-bd_Tpept"/>
</dbReference>